<dbReference type="InterPro" id="IPR035906">
    <property type="entry name" value="MetI-like_sf"/>
</dbReference>
<dbReference type="CDD" id="cd06261">
    <property type="entry name" value="TM_PBP2"/>
    <property type="match status" value="2"/>
</dbReference>
<evidence type="ECO:0000313" key="7">
    <source>
        <dbReference type="EMBL" id="CDS89893.1"/>
    </source>
</evidence>
<keyword evidence="4 5" id="KW-0472">Membrane</keyword>
<dbReference type="NCBIfam" id="TIGR03262">
    <property type="entry name" value="PhnU2"/>
    <property type="match status" value="1"/>
</dbReference>
<evidence type="ECO:0000256" key="1">
    <source>
        <dbReference type="ARBA" id="ARBA00004141"/>
    </source>
</evidence>
<dbReference type="PATRIC" id="fig|1496.1373.peg.394"/>
<feature type="transmembrane region" description="Helical" evidence="5">
    <location>
        <begin position="203"/>
        <end position="225"/>
    </location>
</feature>
<feature type="transmembrane region" description="Helical" evidence="5">
    <location>
        <begin position="353"/>
        <end position="372"/>
    </location>
</feature>
<dbReference type="Gene3D" id="1.10.3720.10">
    <property type="entry name" value="MetI-like"/>
    <property type="match status" value="2"/>
</dbReference>
<proteinExistence type="inferred from homology"/>
<dbReference type="Pfam" id="PF00528">
    <property type="entry name" value="BPD_transp_1"/>
    <property type="match status" value="2"/>
</dbReference>
<feature type="domain" description="ABC transmembrane type-1" evidence="6">
    <location>
        <begin position="69"/>
        <end position="266"/>
    </location>
</feature>
<evidence type="ECO:0000259" key="6">
    <source>
        <dbReference type="PROSITE" id="PS50928"/>
    </source>
</evidence>
<feature type="transmembrane region" description="Helical" evidence="5">
    <location>
        <begin position="149"/>
        <end position="169"/>
    </location>
</feature>
<sequence length="562" mass="62987">MITSKNKRRISDSTIQKYFLIFSVIVLIVFILFPLVSLLKNAFMDTSGNFIGISNFSKYVENPSLIASFKNSIFVSTVSSLISLCLAFIYSYAITRTNIKFKDFFKTMGMFPLFAPTMLYGISLIYLFGNKGIFTTMGLEVPLYGPLGIIISQILFTFPQAFLILSVALSMADYRLYEAADSLGASEFKKFCKITIPGIKYSLLSSFFVSFILAFTDFGAAKVVGGNYNVLATDIYKQVVGQFNIPMGATVSMVMLIPVLIAFTLDKMASKKQGMTITAKSMPYKIKENKFRDRVFLIVCSFITLLIFILIFVSVIGSVIKLWPYNLSFTMEHYTFKGILGSGIKTYLSSLKISTLTAIFGTIFVFFSAYMIEKVDKFPKLRQTAYLLSMIPMALPGLVLGISYITFFNSASNPLNFLYGSTAILVIVNVVHFYSVCFITSNSSLKMLDKEYELVAKSINIPFYKVFFNITVPMSITSILEIVVYYFVNSMVTVSALIFLYTPQTQTASISILKLDEIGYIGPSAAMAVLVLLTNIIVRLLYEFVTKKLKNNTQKWQQKDVA</sequence>
<feature type="transmembrane region" description="Helical" evidence="5">
    <location>
        <begin position="384"/>
        <end position="405"/>
    </location>
</feature>
<dbReference type="RefSeq" id="WP_009898736.1">
    <property type="nucleotide sequence ID" value="NZ_BAABSG010000010.1"/>
</dbReference>
<feature type="transmembrane region" description="Helical" evidence="5">
    <location>
        <begin position="521"/>
        <end position="542"/>
    </location>
</feature>
<feature type="transmembrane region" description="Helical" evidence="5">
    <location>
        <begin position="417"/>
        <end position="440"/>
    </location>
</feature>
<dbReference type="PROSITE" id="PS50928">
    <property type="entry name" value="ABC_TM1"/>
    <property type="match status" value="2"/>
</dbReference>
<feature type="domain" description="ABC transmembrane type-1" evidence="6">
    <location>
        <begin position="347"/>
        <end position="542"/>
    </location>
</feature>
<keyword evidence="3 5" id="KW-1133">Transmembrane helix</keyword>
<dbReference type="EMBL" id="LK932531">
    <property type="protein sequence ID" value="CDS89893.1"/>
    <property type="molecule type" value="Genomic_DNA"/>
</dbReference>
<accession>A0A031WIE2</accession>
<evidence type="ECO:0000313" key="11">
    <source>
        <dbReference type="Proteomes" id="UP000411588"/>
    </source>
</evidence>
<feature type="transmembrane region" description="Helical" evidence="5">
    <location>
        <begin position="295"/>
        <end position="320"/>
    </location>
</feature>
<dbReference type="GO" id="GO:0005886">
    <property type="term" value="C:plasma membrane"/>
    <property type="evidence" value="ECO:0007669"/>
    <property type="project" value="UniProtKB-SubCell"/>
</dbReference>
<keyword evidence="2 5" id="KW-0812">Transmembrane</keyword>
<evidence type="ECO:0000313" key="9">
    <source>
        <dbReference type="EMBL" id="CDT62601.1"/>
    </source>
</evidence>
<dbReference type="Proteomes" id="UP000411588">
    <property type="component" value="Unassembled WGS sequence"/>
</dbReference>
<evidence type="ECO:0000256" key="5">
    <source>
        <dbReference type="RuleBase" id="RU363032"/>
    </source>
</evidence>
<evidence type="ECO:0000256" key="4">
    <source>
        <dbReference type="ARBA" id="ARBA00023136"/>
    </source>
</evidence>
<evidence type="ECO:0000313" key="10">
    <source>
        <dbReference type="EMBL" id="VFD35622.1"/>
    </source>
</evidence>
<dbReference type="PANTHER" id="PTHR43496:SF1">
    <property type="entry name" value="POLYGALACTURONAN_RHAMNOGALACTURONAN TRANSPORT SYSTEM PERMEASE PROTEIN YTEP"/>
    <property type="match status" value="1"/>
</dbReference>
<dbReference type="EMBL" id="LK932416">
    <property type="protein sequence ID" value="CDS90101.1"/>
    <property type="molecule type" value="Genomic_DNA"/>
</dbReference>
<reference evidence="10 11" key="2">
    <citation type="submission" date="2019-02" db="EMBL/GenBank/DDBJ databases">
        <authorList>
            <consortium name="Pathogen Informatics"/>
        </authorList>
    </citation>
    <scope>NUCLEOTIDE SEQUENCE [LARGE SCALE GENOMIC DNA]</scope>
    <source>
        <strain evidence="10">Clo34</strain>
        <strain evidence="11">clo34</strain>
    </source>
</reference>
<comment type="subcellular location">
    <subcellularLocation>
        <location evidence="5">Cell membrane</location>
        <topology evidence="5">Multi-pass membrane protein</topology>
    </subcellularLocation>
    <subcellularLocation>
        <location evidence="1">Membrane</location>
        <topology evidence="1">Multi-pass membrane protein</topology>
    </subcellularLocation>
</comment>
<protein>
    <submittedName>
        <fullName evidence="10">ABC transporter iron-family permease</fullName>
    </submittedName>
    <submittedName>
        <fullName evidence="9">ABC-type transport system, iron-family permease</fullName>
    </submittedName>
</protein>
<dbReference type="GO" id="GO:0055085">
    <property type="term" value="P:transmembrane transport"/>
    <property type="evidence" value="ECO:0007669"/>
    <property type="project" value="InterPro"/>
</dbReference>
<organism evidence="9">
    <name type="scientific">Clostridioides difficile</name>
    <name type="common">Peptoclostridium difficile</name>
    <dbReference type="NCBI Taxonomy" id="1496"/>
    <lineage>
        <taxon>Bacteria</taxon>
        <taxon>Bacillati</taxon>
        <taxon>Bacillota</taxon>
        <taxon>Clostridia</taxon>
        <taxon>Peptostreptococcales</taxon>
        <taxon>Peptostreptococcaceae</taxon>
        <taxon>Clostridioides</taxon>
    </lineage>
</organism>
<feature type="transmembrane region" description="Helical" evidence="5">
    <location>
        <begin position="20"/>
        <end position="39"/>
    </location>
</feature>
<feature type="transmembrane region" description="Helical" evidence="5">
    <location>
        <begin position="107"/>
        <end position="129"/>
    </location>
</feature>
<dbReference type="InterPro" id="IPR000515">
    <property type="entry name" value="MetI-like"/>
</dbReference>
<name>A0A031WIE2_CLODI</name>
<feature type="transmembrane region" description="Helical" evidence="5">
    <location>
        <begin position="73"/>
        <end position="95"/>
    </location>
</feature>
<reference evidence="9" key="1">
    <citation type="submission" date="2014-07" db="EMBL/GenBank/DDBJ databases">
        <authorList>
            <person name="Monot Marc"/>
        </authorList>
    </citation>
    <scope>NUCLEOTIDE SEQUENCE</scope>
    <source>
        <strain evidence="9">7032989</strain>
        <strain evidence="8">7032994</strain>
    </source>
</reference>
<dbReference type="AlphaFoldDB" id="A0A031WIE2"/>
<keyword evidence="5" id="KW-0813">Transport</keyword>
<evidence type="ECO:0000313" key="8">
    <source>
        <dbReference type="EMBL" id="CDS90101.1"/>
    </source>
</evidence>
<dbReference type="EMBL" id="CAADAN010000018">
    <property type="protein sequence ID" value="VFD35622.1"/>
    <property type="molecule type" value="Genomic_DNA"/>
</dbReference>
<evidence type="ECO:0000256" key="2">
    <source>
        <dbReference type="ARBA" id="ARBA00022692"/>
    </source>
</evidence>
<dbReference type="InterPro" id="IPR017664">
    <property type="entry name" value="AminoethylPonate_ABC_perm-1"/>
</dbReference>
<gene>
    <name evidence="10" type="primary">cysW_3</name>
    <name evidence="9" type="ORF">BN1095_610024</name>
    <name evidence="7" type="ORF">BN1096_760115</name>
    <name evidence="8" type="ORF">BN1097_760116</name>
    <name evidence="10" type="ORF">SAMEA1402399_03610</name>
</gene>
<dbReference type="PANTHER" id="PTHR43496">
    <property type="entry name" value="PROTEIN LPLB"/>
    <property type="match status" value="1"/>
</dbReference>
<dbReference type="SUPFAM" id="SSF161098">
    <property type="entry name" value="MetI-like"/>
    <property type="match status" value="2"/>
</dbReference>
<feature type="transmembrane region" description="Helical" evidence="5">
    <location>
        <begin position="245"/>
        <end position="265"/>
    </location>
</feature>
<evidence type="ECO:0000256" key="3">
    <source>
        <dbReference type="ARBA" id="ARBA00022989"/>
    </source>
</evidence>
<dbReference type="EMBL" id="LK933305">
    <property type="protein sequence ID" value="CDT62601.1"/>
    <property type="molecule type" value="Genomic_DNA"/>
</dbReference>
<comment type="similarity">
    <text evidence="5">Belongs to the binding-protein-dependent transport system permease family.</text>
</comment>